<dbReference type="RefSeq" id="WP_125137472.1">
    <property type="nucleotide sequence ID" value="NZ_LR130778.1"/>
</dbReference>
<evidence type="ECO:0000313" key="9">
    <source>
        <dbReference type="Proteomes" id="UP000279029"/>
    </source>
</evidence>
<feature type="transmembrane region" description="Helical" evidence="7">
    <location>
        <begin position="200"/>
        <end position="221"/>
    </location>
</feature>
<keyword evidence="4 7" id="KW-0812">Transmembrane</keyword>
<keyword evidence="2" id="KW-0813">Transport</keyword>
<feature type="transmembrane region" description="Helical" evidence="7">
    <location>
        <begin position="167"/>
        <end position="188"/>
    </location>
</feature>
<dbReference type="InterPro" id="IPR052031">
    <property type="entry name" value="Membrane_Transporter-Flippase"/>
</dbReference>
<evidence type="ECO:0000313" key="8">
    <source>
        <dbReference type="EMBL" id="VDN48327.1"/>
    </source>
</evidence>
<sequence>MKKNKMNLTQDPVTGLIIKMTFPMIFGMLGIVAFNMVDTYYVSKLGLIPMAAMTLTFPVVMVIGALAQGIGIGAAALISKAVGEQQHTKIIRYTTDSLTLGLILVFVFVIAGLLTIRPLFTLLGADLETMPYVVDYMTIWYGGVMFLIIPMIGNSAIRALGDTKTPALIMTVAALVNMLFDPIFIFGYGPIPALGIKGAAIATVISRAITLIVSLYVLIYRQKIVSFQKALFSDIVKSFKDLIYIGIPNALTRIITPLAIGVITGLVTTFGKEATAGFGIATRIEMFAMLIINALASIFVPLLGQNIGAKKDLRVMEVIKKSELFSILYGLFVMLILILFGRPLAQIFTDNSAVIETVRMYLLIIPIGYGLQGLFLIHTSILNVINKPLHSAMISLIRMFLLYVPLAIVLSGLMGLNGIWIALNASFVISVLISKYMVGKLMLAHQNH</sequence>
<dbReference type="AlphaFoldDB" id="A0A3P7PXD8"/>
<dbReference type="KEGG" id="cbar:PATL70BA_2432"/>
<comment type="subcellular location">
    <subcellularLocation>
        <location evidence="1">Cell membrane</location>
        <topology evidence="1">Multi-pass membrane protein</topology>
    </subcellularLocation>
</comment>
<keyword evidence="9" id="KW-1185">Reference proteome</keyword>
<protein>
    <submittedName>
        <fullName evidence="8">MATE family efflux transporter</fullName>
    </submittedName>
</protein>
<feature type="transmembrane region" description="Helical" evidence="7">
    <location>
        <begin position="242"/>
        <end position="266"/>
    </location>
</feature>
<dbReference type="EMBL" id="LR130778">
    <property type="protein sequence ID" value="VDN48327.1"/>
    <property type="molecule type" value="Genomic_DNA"/>
</dbReference>
<feature type="transmembrane region" description="Helical" evidence="7">
    <location>
        <begin position="12"/>
        <end position="37"/>
    </location>
</feature>
<feature type="transmembrane region" description="Helical" evidence="7">
    <location>
        <begin position="57"/>
        <end position="78"/>
    </location>
</feature>
<reference evidence="8 9" key="1">
    <citation type="submission" date="2018-09" db="EMBL/GenBank/DDBJ databases">
        <authorList>
            <person name="Postec A."/>
        </authorList>
    </citation>
    <scope>NUCLEOTIDE SEQUENCE [LARGE SCALE GENOMIC DNA]</scope>
    <source>
        <strain evidence="8">70B-A</strain>
    </source>
</reference>
<dbReference type="GO" id="GO:0015297">
    <property type="term" value="F:antiporter activity"/>
    <property type="evidence" value="ECO:0007669"/>
    <property type="project" value="InterPro"/>
</dbReference>
<organism evidence="8 9">
    <name type="scientific">Petrocella atlantisensis</name>
    <dbReference type="NCBI Taxonomy" id="2173034"/>
    <lineage>
        <taxon>Bacteria</taxon>
        <taxon>Bacillati</taxon>
        <taxon>Bacillota</taxon>
        <taxon>Clostridia</taxon>
        <taxon>Lachnospirales</taxon>
        <taxon>Vallitaleaceae</taxon>
        <taxon>Petrocella</taxon>
    </lineage>
</organism>
<dbReference type="OrthoDB" id="9776324at2"/>
<feature type="transmembrane region" description="Helical" evidence="7">
    <location>
        <begin position="419"/>
        <end position="438"/>
    </location>
</feature>
<dbReference type="InterPro" id="IPR048279">
    <property type="entry name" value="MdtK-like"/>
</dbReference>
<evidence type="ECO:0000256" key="2">
    <source>
        <dbReference type="ARBA" id="ARBA00022448"/>
    </source>
</evidence>
<dbReference type="GO" id="GO:0005886">
    <property type="term" value="C:plasma membrane"/>
    <property type="evidence" value="ECO:0007669"/>
    <property type="project" value="UniProtKB-SubCell"/>
</dbReference>
<dbReference type="PIRSF" id="PIRSF006603">
    <property type="entry name" value="DinF"/>
    <property type="match status" value="1"/>
</dbReference>
<feature type="transmembrane region" description="Helical" evidence="7">
    <location>
        <begin position="361"/>
        <end position="384"/>
    </location>
</feature>
<feature type="transmembrane region" description="Helical" evidence="7">
    <location>
        <begin position="324"/>
        <end position="341"/>
    </location>
</feature>
<accession>A0A3P7PXD8</accession>
<dbReference type="Proteomes" id="UP000279029">
    <property type="component" value="Chromosome"/>
</dbReference>
<evidence type="ECO:0000256" key="3">
    <source>
        <dbReference type="ARBA" id="ARBA00022475"/>
    </source>
</evidence>
<evidence type="ECO:0000256" key="7">
    <source>
        <dbReference type="SAM" id="Phobius"/>
    </source>
</evidence>
<evidence type="ECO:0000256" key="6">
    <source>
        <dbReference type="ARBA" id="ARBA00023136"/>
    </source>
</evidence>
<dbReference type="PANTHER" id="PTHR43549">
    <property type="entry name" value="MULTIDRUG RESISTANCE PROTEIN YPNP-RELATED"/>
    <property type="match status" value="1"/>
</dbReference>
<dbReference type="InterPro" id="IPR002528">
    <property type="entry name" value="MATE_fam"/>
</dbReference>
<feature type="transmembrane region" description="Helical" evidence="7">
    <location>
        <begin position="286"/>
        <end position="304"/>
    </location>
</feature>
<evidence type="ECO:0000256" key="1">
    <source>
        <dbReference type="ARBA" id="ARBA00004651"/>
    </source>
</evidence>
<keyword evidence="3" id="KW-1003">Cell membrane</keyword>
<dbReference type="NCBIfam" id="TIGR00797">
    <property type="entry name" value="matE"/>
    <property type="match status" value="1"/>
</dbReference>
<dbReference type="Pfam" id="PF01554">
    <property type="entry name" value="MatE"/>
    <property type="match status" value="2"/>
</dbReference>
<keyword evidence="5 7" id="KW-1133">Transmembrane helix</keyword>
<proteinExistence type="predicted"/>
<feature type="transmembrane region" description="Helical" evidence="7">
    <location>
        <begin position="98"/>
        <end position="119"/>
    </location>
</feature>
<evidence type="ECO:0000256" key="4">
    <source>
        <dbReference type="ARBA" id="ARBA00022692"/>
    </source>
</evidence>
<feature type="transmembrane region" description="Helical" evidence="7">
    <location>
        <begin position="139"/>
        <end position="160"/>
    </location>
</feature>
<evidence type="ECO:0000256" key="5">
    <source>
        <dbReference type="ARBA" id="ARBA00022989"/>
    </source>
</evidence>
<feature type="transmembrane region" description="Helical" evidence="7">
    <location>
        <begin position="396"/>
        <end position="413"/>
    </location>
</feature>
<name>A0A3P7PXD8_9FIRM</name>
<dbReference type="GO" id="GO:0042910">
    <property type="term" value="F:xenobiotic transmembrane transporter activity"/>
    <property type="evidence" value="ECO:0007669"/>
    <property type="project" value="InterPro"/>
</dbReference>
<dbReference type="PANTHER" id="PTHR43549:SF3">
    <property type="entry name" value="MULTIDRUG RESISTANCE PROTEIN YPNP-RELATED"/>
    <property type="match status" value="1"/>
</dbReference>
<keyword evidence="6 7" id="KW-0472">Membrane</keyword>
<gene>
    <name evidence="8" type="ORF">PATL70BA_2432</name>
</gene>